<evidence type="ECO:0000313" key="2">
    <source>
        <dbReference type="Proteomes" id="UP001497444"/>
    </source>
</evidence>
<organism evidence="1 2">
    <name type="scientific">Sphagnum jensenii</name>
    <dbReference type="NCBI Taxonomy" id="128206"/>
    <lineage>
        <taxon>Eukaryota</taxon>
        <taxon>Viridiplantae</taxon>
        <taxon>Streptophyta</taxon>
        <taxon>Embryophyta</taxon>
        <taxon>Bryophyta</taxon>
        <taxon>Sphagnophytina</taxon>
        <taxon>Sphagnopsida</taxon>
        <taxon>Sphagnales</taxon>
        <taxon>Sphagnaceae</taxon>
        <taxon>Sphagnum</taxon>
    </lineage>
</organism>
<evidence type="ECO:0008006" key="3">
    <source>
        <dbReference type="Google" id="ProtNLM"/>
    </source>
</evidence>
<proteinExistence type="predicted"/>
<name>A0ABP0VY59_9BRYO</name>
<protein>
    <recommendedName>
        <fullName evidence="3">Pentatricopeptide repeat-containing protein</fullName>
    </recommendedName>
</protein>
<dbReference type="EMBL" id="OZ020106">
    <property type="protein sequence ID" value="CAK9258297.1"/>
    <property type="molecule type" value="Genomic_DNA"/>
</dbReference>
<evidence type="ECO:0000313" key="1">
    <source>
        <dbReference type="EMBL" id="CAK9258297.1"/>
    </source>
</evidence>
<accession>A0ABP0VY59</accession>
<dbReference type="Proteomes" id="UP001497444">
    <property type="component" value="Chromosome 11"/>
</dbReference>
<keyword evidence="2" id="KW-1185">Reference proteome</keyword>
<reference evidence="1" key="1">
    <citation type="submission" date="2024-02" db="EMBL/GenBank/DDBJ databases">
        <authorList>
            <consortium name="ELIXIR-Norway"/>
            <consortium name="Elixir Norway"/>
        </authorList>
    </citation>
    <scope>NUCLEOTIDE SEQUENCE</scope>
</reference>
<sequence length="100" mass="11484">MVGMSMNRPFKVVGRCVHDQIIESGWDSNVFVESSLVDIIPDVGVLRMLGNQCSTRYHFQMWSLGAFEMWVRAEGTLELFRKMQHKGMQSNYVTICGMYA</sequence>
<gene>
    <name evidence="1" type="ORF">CSSPJE1EN1_LOCUS3775</name>
</gene>